<reference evidence="1" key="1">
    <citation type="submission" date="2021-04" db="EMBL/GenBank/DDBJ databases">
        <title>Draft Genome Sequence of Pandoravirus japonicus, Isolated from the Sabaishi River of Niigata, Japan.</title>
        <authorList>
            <person name="Hosokawa N."/>
            <person name="Takahashi H."/>
            <person name="Aoki K."/>
            <person name="Takemura M."/>
        </authorList>
    </citation>
    <scope>NUCLEOTIDE SEQUENCE</scope>
</reference>
<dbReference type="EMBL" id="LC625835">
    <property type="protein sequence ID" value="BCU03451.1"/>
    <property type="molecule type" value="Genomic_DNA"/>
</dbReference>
<organism evidence="1 2">
    <name type="scientific">Pandoravirus japonicus</name>
    <dbReference type="NCBI Taxonomy" id="2823154"/>
    <lineage>
        <taxon>Viruses</taxon>
        <taxon>Pandoravirus</taxon>
    </lineage>
</organism>
<name>A0A811BSS0_9VIRU</name>
<accession>A0A811BSS0</accession>
<evidence type="ECO:0000313" key="2">
    <source>
        <dbReference type="Proteomes" id="UP001253637"/>
    </source>
</evidence>
<evidence type="ECO:0000313" key="1">
    <source>
        <dbReference type="EMBL" id="BCU03451.1"/>
    </source>
</evidence>
<proteinExistence type="predicted"/>
<dbReference type="Proteomes" id="UP001253637">
    <property type="component" value="Segment"/>
</dbReference>
<sequence length="94" mass="10559">MRMGSTGGQRALSALPRGRCIDCTRRHEPPRATPTKRERDQSCVGVATRGSRPLCLVVSFCPLFVRRRRYARARATIPHRRGRNGGKGACRKKK</sequence>
<protein>
    <submittedName>
        <fullName evidence="1">Uncharacterized protein</fullName>
    </submittedName>
</protein>